<organism evidence="1 2">
    <name type="scientific">Metabacillus mangrovi</name>
    <dbReference type="NCBI Taxonomy" id="1491830"/>
    <lineage>
        <taxon>Bacteria</taxon>
        <taxon>Bacillati</taxon>
        <taxon>Bacillota</taxon>
        <taxon>Bacilli</taxon>
        <taxon>Bacillales</taxon>
        <taxon>Bacillaceae</taxon>
        <taxon>Metabacillus</taxon>
    </lineage>
</organism>
<evidence type="ECO:0000313" key="2">
    <source>
        <dbReference type="Proteomes" id="UP000434639"/>
    </source>
</evidence>
<accession>A0A7X2S8X3</accession>
<sequence>MGLFLFYLRHRK</sequence>
<dbReference type="EMBL" id="WMIB01000035">
    <property type="protein sequence ID" value="MTH55655.1"/>
    <property type="molecule type" value="Genomic_DNA"/>
</dbReference>
<evidence type="ECO:0000313" key="1">
    <source>
        <dbReference type="EMBL" id="MTH55655.1"/>
    </source>
</evidence>
<proteinExistence type="predicted"/>
<name>A0A7X2S8X3_9BACI</name>
<reference evidence="1 2" key="1">
    <citation type="journal article" date="2017" name="Int. J. Syst. Evol. Microbiol.">
        <title>Bacillus mangrovi sp. nov., isolated from a sediment sample from a mangrove forest.</title>
        <authorList>
            <person name="Gupta V."/>
            <person name="Singh P.K."/>
            <person name="Korpole S."/>
            <person name="Tanuku N.R.S."/>
            <person name="Pinnaka A.K."/>
        </authorList>
    </citation>
    <scope>NUCLEOTIDE SEQUENCE [LARGE SCALE GENOMIC DNA]</scope>
    <source>
        <strain evidence="1 2">KCTC 33872</strain>
    </source>
</reference>
<keyword evidence="2" id="KW-1185">Reference proteome</keyword>
<gene>
    <name evidence="1" type="ORF">GKZ89_19865</name>
</gene>
<dbReference type="Proteomes" id="UP000434639">
    <property type="component" value="Unassembled WGS sequence"/>
</dbReference>
<protein>
    <submittedName>
        <fullName evidence="1">Uncharacterized protein</fullName>
    </submittedName>
</protein>
<comment type="caution">
    <text evidence="1">The sequence shown here is derived from an EMBL/GenBank/DDBJ whole genome shotgun (WGS) entry which is preliminary data.</text>
</comment>